<name>A0A1C3ELC6_9GAMM</name>
<comment type="caution">
    <text evidence="1">The sequence shown here is derived from an EMBL/GenBank/DDBJ whole genome shotgun (WGS) entry which is preliminary data.</text>
</comment>
<evidence type="ECO:0000313" key="2">
    <source>
        <dbReference type="Proteomes" id="UP000094936"/>
    </source>
</evidence>
<dbReference type="Proteomes" id="UP000094936">
    <property type="component" value="Unassembled WGS sequence"/>
</dbReference>
<dbReference type="RefSeq" id="WP_068901121.1">
    <property type="nucleotide sequence ID" value="NZ_JBHUIF010000013.1"/>
</dbReference>
<dbReference type="EMBL" id="LYBM01000011">
    <property type="protein sequence ID" value="ODA34038.1"/>
    <property type="molecule type" value="Genomic_DNA"/>
</dbReference>
<dbReference type="AlphaFoldDB" id="A0A1C3ELC6"/>
<keyword evidence="2" id="KW-1185">Reference proteome</keyword>
<accession>A0A1C3ELC6</accession>
<proteinExistence type="predicted"/>
<organism evidence="1 2">
    <name type="scientific">Veronia pacifica</name>
    <dbReference type="NCBI Taxonomy" id="1080227"/>
    <lineage>
        <taxon>Bacteria</taxon>
        <taxon>Pseudomonadati</taxon>
        <taxon>Pseudomonadota</taxon>
        <taxon>Gammaproteobacteria</taxon>
        <taxon>Vibrionales</taxon>
        <taxon>Vibrionaceae</taxon>
        <taxon>Veronia</taxon>
    </lineage>
</organism>
<gene>
    <name evidence="1" type="ORF">A8L45_08315</name>
</gene>
<dbReference type="STRING" id="1080227.A8L45_08315"/>
<reference evidence="1 2" key="1">
    <citation type="submission" date="2016-05" db="EMBL/GenBank/DDBJ databases">
        <title>Genomic Taxonomy of the Vibrionaceae.</title>
        <authorList>
            <person name="Gomez-Gil B."/>
            <person name="Enciso-Ibarra J."/>
        </authorList>
    </citation>
    <scope>NUCLEOTIDE SEQUENCE [LARGE SCALE GENOMIC DNA]</scope>
    <source>
        <strain evidence="1 2">CAIM 1920</strain>
    </source>
</reference>
<evidence type="ECO:0000313" key="1">
    <source>
        <dbReference type="EMBL" id="ODA34038.1"/>
    </source>
</evidence>
<protein>
    <submittedName>
        <fullName evidence="1">Uncharacterized protein</fullName>
    </submittedName>
</protein>
<sequence>MIVLNDDNRPNNIYRNRFNPYNFYKNNEKEKVPLYWMANNYNPQPFGMENLSQKTMENMQYLTDKRVDSNHFTMMFKLNCDFMSNCFISLFKAGAKVGRAVGQYM</sequence>